<evidence type="ECO:0000256" key="3">
    <source>
        <dbReference type="ARBA" id="ARBA00022679"/>
    </source>
</evidence>
<dbReference type="GO" id="GO:0006487">
    <property type="term" value="P:protein N-linked glycosylation"/>
    <property type="evidence" value="ECO:0007669"/>
    <property type="project" value="TreeGrafter"/>
</dbReference>
<feature type="region of interest" description="Disordered" evidence="4">
    <location>
        <begin position="393"/>
        <end position="418"/>
    </location>
</feature>
<dbReference type="GO" id="GO:0000139">
    <property type="term" value="C:Golgi membrane"/>
    <property type="evidence" value="ECO:0007669"/>
    <property type="project" value="TreeGrafter"/>
</dbReference>
<keyword evidence="7" id="KW-1185">Reference proteome</keyword>
<dbReference type="InterPro" id="IPR008630">
    <property type="entry name" value="Glyco_trans_34"/>
</dbReference>
<keyword evidence="2" id="KW-0328">Glycosyltransferase</keyword>
<dbReference type="Pfam" id="PF05637">
    <property type="entry name" value="Glyco_transf_34"/>
    <property type="match status" value="1"/>
</dbReference>
<gene>
    <name evidence="6" type="ORF">ACRE_064700</name>
</gene>
<dbReference type="EMBL" id="JPKY01000085">
    <property type="protein sequence ID" value="KFH42766.1"/>
    <property type="molecule type" value="Genomic_DNA"/>
</dbReference>
<keyword evidence="5" id="KW-0812">Transmembrane</keyword>
<dbReference type="PANTHER" id="PTHR31306">
    <property type="entry name" value="ALPHA-1,6-MANNOSYLTRANSFERASE MNN11-RELATED"/>
    <property type="match status" value="1"/>
</dbReference>
<evidence type="ECO:0000256" key="2">
    <source>
        <dbReference type="ARBA" id="ARBA00022676"/>
    </source>
</evidence>
<reference evidence="7" key="1">
    <citation type="journal article" date="2014" name="Genome Announc.">
        <title>Genome sequence and annotation of Acremonium chrysogenum, producer of the beta-lactam antibiotic cephalosporin C.</title>
        <authorList>
            <person name="Terfehr D."/>
            <person name="Dahlmann T.A."/>
            <person name="Specht T."/>
            <person name="Zadra I."/>
            <person name="Kuernsteiner H."/>
            <person name="Kueck U."/>
        </authorList>
    </citation>
    <scope>NUCLEOTIDE SEQUENCE [LARGE SCALE GENOMIC DNA]</scope>
    <source>
        <strain evidence="7">ATCC 11550 / CBS 779.69 / DSM 880 / IAM 14645 / JCM 23072 / IMI 49137</strain>
    </source>
</reference>
<dbReference type="GO" id="GO:0016757">
    <property type="term" value="F:glycosyltransferase activity"/>
    <property type="evidence" value="ECO:0007669"/>
    <property type="project" value="UniProtKB-KW"/>
</dbReference>
<comment type="caution">
    <text evidence="6">The sequence shown here is derived from an EMBL/GenBank/DDBJ whole genome shotgun (WGS) entry which is preliminary data.</text>
</comment>
<name>A0A086T084_HAPC1</name>
<dbReference type="HOGENOM" id="CLU_039661_2_0_1"/>
<keyword evidence="5" id="KW-0472">Membrane</keyword>
<evidence type="ECO:0000256" key="1">
    <source>
        <dbReference type="ARBA" id="ARBA00005664"/>
    </source>
</evidence>
<dbReference type="STRING" id="857340.A0A086T084"/>
<comment type="similarity">
    <text evidence="1">Belongs to the glycosyltransferase 34 family.</text>
</comment>
<keyword evidence="5" id="KW-1133">Transmembrane helix</keyword>
<dbReference type="OrthoDB" id="3763672at2759"/>
<feature type="transmembrane region" description="Helical" evidence="5">
    <location>
        <begin position="12"/>
        <end position="31"/>
    </location>
</feature>
<dbReference type="Gene3D" id="3.90.550.10">
    <property type="entry name" value="Spore Coat Polysaccharide Biosynthesis Protein SpsA, Chain A"/>
    <property type="match status" value="1"/>
</dbReference>
<proteinExistence type="inferred from homology"/>
<organism evidence="6 7">
    <name type="scientific">Hapsidospora chrysogenum (strain ATCC 11550 / CBS 779.69 / DSM 880 / IAM 14645 / JCM 23072 / IMI 49137)</name>
    <name type="common">Acremonium chrysogenum</name>
    <dbReference type="NCBI Taxonomy" id="857340"/>
    <lineage>
        <taxon>Eukaryota</taxon>
        <taxon>Fungi</taxon>
        <taxon>Dikarya</taxon>
        <taxon>Ascomycota</taxon>
        <taxon>Pezizomycotina</taxon>
        <taxon>Sordariomycetes</taxon>
        <taxon>Hypocreomycetidae</taxon>
        <taxon>Hypocreales</taxon>
        <taxon>Bionectriaceae</taxon>
        <taxon>Hapsidospora</taxon>
    </lineage>
</organism>
<feature type="region of interest" description="Disordered" evidence="4">
    <location>
        <begin position="37"/>
        <end position="72"/>
    </location>
</feature>
<evidence type="ECO:0008006" key="8">
    <source>
        <dbReference type="Google" id="ProtNLM"/>
    </source>
</evidence>
<evidence type="ECO:0000256" key="5">
    <source>
        <dbReference type="SAM" id="Phobius"/>
    </source>
</evidence>
<keyword evidence="3" id="KW-0808">Transferase</keyword>
<evidence type="ECO:0000313" key="6">
    <source>
        <dbReference type="EMBL" id="KFH42766.1"/>
    </source>
</evidence>
<evidence type="ECO:0000313" key="7">
    <source>
        <dbReference type="Proteomes" id="UP000029964"/>
    </source>
</evidence>
<protein>
    <recommendedName>
        <fullName evidence="8">Nucleotide-diphospho-sugar transferase domain-containing protein</fullName>
    </recommendedName>
</protein>
<feature type="compositionally biased region" description="Low complexity" evidence="4">
    <location>
        <begin position="56"/>
        <end position="72"/>
    </location>
</feature>
<dbReference type="InterPro" id="IPR029044">
    <property type="entry name" value="Nucleotide-diphossugar_trans"/>
</dbReference>
<sequence length="418" mass="47341">MIFGSQSRSSRAIFLLVGTIIFLTIFVGLFYNHSDSWSTPSKSQTVHTLSPDKGQTETATKTATETTTETDLSVGGLSDDDLRKAFIDNIYKSDIKVDQEKYRLFGAFDWELPKKVSFKKPLGENLCIIDLDNRPFDAPGGIFGPELMSWDDADKVHGLSTGVLNHWLYAKIHGYKYYFVEVEDFKDRRNSWKKPPVIAEILKKHDACIYLDSDAIFNNLELPFEWLMNYWDIHNDKSTLSLALDPDAPVNRDKFGKAYANTGFIIAQNNAKTFEILKAWEECPNDDSVHPECIDYRDSQGGSGHPTDQGGFGNFIRYDYAEDIQELPCTEANGFLESKSGCSGVFIKHLWTGKRNWIKVAVGQQIPGKFLALFHEQFLAEKDQFYITEKELMSGSKKQKNMSKDSDSESTGAELETE</sequence>
<feature type="compositionally biased region" description="Polar residues" evidence="4">
    <location>
        <begin position="37"/>
        <end position="48"/>
    </location>
</feature>
<dbReference type="AlphaFoldDB" id="A0A086T084"/>
<dbReference type="Proteomes" id="UP000029964">
    <property type="component" value="Unassembled WGS sequence"/>
</dbReference>
<dbReference type="PANTHER" id="PTHR31306:SF3">
    <property type="entry name" value="NUCLEOTIDE-DIPHOSPHO-SUGAR TRANSFERASE DOMAIN-CONTAINING PROTEIN"/>
    <property type="match status" value="1"/>
</dbReference>
<accession>A0A086T084</accession>
<evidence type="ECO:0000256" key="4">
    <source>
        <dbReference type="SAM" id="MobiDB-lite"/>
    </source>
</evidence>